<sequence>MARGSHSKSVFYEASAPAEDNVTNLVTFNKCKFNSRSFLLMHLNIQGVNNKLNQLECFLEKSGKPDFLCITESWMDSTKCGNFNLDGWTLASFYGRTHRNRGGVVVLCRNNIKFINLTDIISLSKEVDCEVAGIHICDENLTIVSIYHSPSGSFDSFLLILEEILNSIDSSVNLIVCGDFNVHFNIRDQEESYHKIKDKSKIICDLFRSFGLHRTIFHATRGDNCLDNIFTNFQAGEAETRVIGCDFSDHKAQTFRVALSHVADKVIPTKCRPLTEQGYSAMHGMLQILDWGCVIRQNGDINNNFRIFQQNFVDCFLMAFPERVIRGRQGDGGIRWFTRELDTMRKKLTLVNELYILYRYDNLKSLRNRLRLEYRLALRRARVEANDKIIKSSTNVSKTAWNLINKKRRFEKLTDELKISPNEFNDHFASIPHALVGSLPRCSGADGLFSRHVPSSLSFEFGKVSQVRVREVVSSLRNSKSKDFYGLCVPLLKRNVNSIIYPLTTLINQCLESGVFPDCLKVSKTIPLYKKGDPGNVGNYRPISLLPVFSKVLEKIMCHQVIEFLS</sequence>
<accession>A0AAW1VD52</accession>
<keyword evidence="3" id="KW-1185">Reference proteome</keyword>
<dbReference type="GO" id="GO:0003824">
    <property type="term" value="F:catalytic activity"/>
    <property type="evidence" value="ECO:0007669"/>
    <property type="project" value="InterPro"/>
</dbReference>
<dbReference type="InterPro" id="IPR036691">
    <property type="entry name" value="Endo/exonu/phosph_ase_sf"/>
</dbReference>
<dbReference type="PANTHER" id="PTHR47510:SF3">
    <property type="entry name" value="ENDO_EXONUCLEASE_PHOSPHATASE DOMAIN-CONTAINING PROTEIN"/>
    <property type="match status" value="1"/>
</dbReference>
<organism evidence="2 3">
    <name type="scientific">Henosepilachna vigintioctopunctata</name>
    <dbReference type="NCBI Taxonomy" id="420089"/>
    <lineage>
        <taxon>Eukaryota</taxon>
        <taxon>Metazoa</taxon>
        <taxon>Ecdysozoa</taxon>
        <taxon>Arthropoda</taxon>
        <taxon>Hexapoda</taxon>
        <taxon>Insecta</taxon>
        <taxon>Pterygota</taxon>
        <taxon>Neoptera</taxon>
        <taxon>Endopterygota</taxon>
        <taxon>Coleoptera</taxon>
        <taxon>Polyphaga</taxon>
        <taxon>Cucujiformia</taxon>
        <taxon>Coccinelloidea</taxon>
        <taxon>Coccinellidae</taxon>
        <taxon>Epilachninae</taxon>
        <taxon>Epilachnini</taxon>
        <taxon>Henosepilachna</taxon>
    </lineage>
</organism>
<dbReference type="SUPFAM" id="SSF56219">
    <property type="entry name" value="DNase I-like"/>
    <property type="match status" value="1"/>
</dbReference>
<dbReference type="Proteomes" id="UP001431783">
    <property type="component" value="Unassembled WGS sequence"/>
</dbReference>
<dbReference type="Pfam" id="PF03372">
    <property type="entry name" value="Exo_endo_phos"/>
    <property type="match status" value="1"/>
</dbReference>
<protein>
    <recommendedName>
        <fullName evidence="1">Endonuclease/exonuclease/phosphatase domain-containing protein</fullName>
    </recommendedName>
</protein>
<name>A0AAW1VD52_9CUCU</name>
<dbReference type="AlphaFoldDB" id="A0AAW1VD52"/>
<comment type="caution">
    <text evidence="2">The sequence shown here is derived from an EMBL/GenBank/DDBJ whole genome shotgun (WGS) entry which is preliminary data.</text>
</comment>
<reference evidence="2 3" key="1">
    <citation type="submission" date="2023-03" db="EMBL/GenBank/DDBJ databases">
        <title>Genome insight into feeding habits of ladybird beetles.</title>
        <authorList>
            <person name="Li H.-S."/>
            <person name="Huang Y.-H."/>
            <person name="Pang H."/>
        </authorList>
    </citation>
    <scope>NUCLEOTIDE SEQUENCE [LARGE SCALE GENOMIC DNA]</scope>
    <source>
        <strain evidence="2">SYSU_2023b</strain>
        <tissue evidence="2">Whole body</tissue>
    </source>
</reference>
<evidence type="ECO:0000259" key="1">
    <source>
        <dbReference type="Pfam" id="PF03372"/>
    </source>
</evidence>
<dbReference type="EMBL" id="JARQZJ010000129">
    <property type="protein sequence ID" value="KAK9891630.1"/>
    <property type="molecule type" value="Genomic_DNA"/>
</dbReference>
<gene>
    <name evidence="2" type="ORF">WA026_015593</name>
</gene>
<proteinExistence type="predicted"/>
<dbReference type="Gene3D" id="3.60.10.10">
    <property type="entry name" value="Endonuclease/exonuclease/phosphatase"/>
    <property type="match status" value="1"/>
</dbReference>
<feature type="domain" description="Endonuclease/exonuclease/phosphatase" evidence="1">
    <location>
        <begin position="43"/>
        <end position="183"/>
    </location>
</feature>
<dbReference type="InterPro" id="IPR005135">
    <property type="entry name" value="Endo/exonuclease/phosphatase"/>
</dbReference>
<dbReference type="PANTHER" id="PTHR47510">
    <property type="entry name" value="REVERSE TRANSCRIPTASE DOMAIN-CONTAINING PROTEIN"/>
    <property type="match status" value="1"/>
</dbReference>
<evidence type="ECO:0000313" key="3">
    <source>
        <dbReference type="Proteomes" id="UP001431783"/>
    </source>
</evidence>
<evidence type="ECO:0000313" key="2">
    <source>
        <dbReference type="EMBL" id="KAK9891630.1"/>
    </source>
</evidence>